<evidence type="ECO:0000256" key="3">
    <source>
        <dbReference type="ARBA" id="ARBA00023054"/>
    </source>
</evidence>
<comment type="caution">
    <text evidence="5">The sequence shown here is derived from an EMBL/GenBank/DDBJ whole genome shotgun (WGS) entry which is preliminary data.</text>
</comment>
<gene>
    <name evidence="5" type="ORF">FGL98_06685</name>
</gene>
<accession>A0A563E4M6</accession>
<evidence type="ECO:0000313" key="5">
    <source>
        <dbReference type="EMBL" id="TWP37456.1"/>
    </source>
</evidence>
<dbReference type="OrthoDB" id="370725at2"/>
<dbReference type="Pfam" id="PF02646">
    <property type="entry name" value="RmuC"/>
    <property type="match status" value="1"/>
</dbReference>
<keyword evidence="6" id="KW-1185">Reference proteome</keyword>
<reference evidence="5 6" key="1">
    <citation type="submission" date="2019-05" db="EMBL/GenBank/DDBJ databases">
        <authorList>
            <person name="Lee S.D."/>
        </authorList>
    </citation>
    <scope>NUCLEOTIDE SEQUENCE [LARGE SCALE GENOMIC DNA]</scope>
    <source>
        <strain evidence="5 6">C5-26</strain>
    </source>
</reference>
<dbReference type="PANTHER" id="PTHR30563">
    <property type="entry name" value="DNA RECOMBINATION PROTEIN RMUC"/>
    <property type="match status" value="1"/>
</dbReference>
<proteinExistence type="inferred from homology"/>
<reference evidence="5 6" key="2">
    <citation type="submission" date="2019-08" db="EMBL/GenBank/DDBJ databases">
        <title>Jejuicoccus antrihumi gen. nov., sp. nov., a new member of the family Dermacoccaceae isolated from a cave.</title>
        <authorList>
            <person name="Schumann P."/>
            <person name="Kim I.S."/>
        </authorList>
    </citation>
    <scope>NUCLEOTIDE SEQUENCE [LARGE SCALE GENOMIC DNA]</scope>
    <source>
        <strain evidence="5 6">C5-26</strain>
    </source>
</reference>
<keyword evidence="3" id="KW-0175">Coiled coil</keyword>
<dbReference type="Proteomes" id="UP000320244">
    <property type="component" value="Unassembled WGS sequence"/>
</dbReference>
<dbReference type="GO" id="GO:0006310">
    <property type="term" value="P:DNA recombination"/>
    <property type="evidence" value="ECO:0007669"/>
    <property type="project" value="UniProtKB-KW"/>
</dbReference>
<dbReference type="AlphaFoldDB" id="A0A563E4M6"/>
<dbReference type="PANTHER" id="PTHR30563:SF0">
    <property type="entry name" value="DNA RECOMBINATION PROTEIN RMUC"/>
    <property type="match status" value="1"/>
</dbReference>
<sequence>MQILIGVLIGLVLGALATWLVLRTAYAVRAASVSTERNLLRERVVDLEAAVGDDRQTASVLAPLGAALQRVERQVAVLERDRVEQFGELGARLQEVGRSTAVLQHETSQLAGALRSSSARGTWGEMQLRRILEHSGMLPHCDFDEQVTAISRHQATVRPDVVVRLPGAKVLVIDSKAPLSKFLAAQADDLRPQDQTALLAEHASALVRHIDALGGKDYWSAFEQSPQLVVCFLPADAILGSALRSDPSLLDRAMSRNVVLASPSTLLALLRSTTFAWQQDNLNSGARELLDLGRTLYERLATLGKHTTALGASLRKSVESYNLMVGTLENRVLVTSRKMHELGMATDAPPVLTPVDAAPRPLTAAELLEALDEDVARPQLDLRVDRPHAADRRGGTGTA</sequence>
<protein>
    <submittedName>
        <fullName evidence="5">DNA recombination protein RmuC</fullName>
    </submittedName>
</protein>
<dbReference type="InterPro" id="IPR003798">
    <property type="entry name" value="DNA_recombination_RmuC"/>
</dbReference>
<evidence type="ECO:0000313" key="6">
    <source>
        <dbReference type="Proteomes" id="UP000320244"/>
    </source>
</evidence>
<organism evidence="5 6">
    <name type="scientific">Leekyejoonella antrihumi</name>
    <dbReference type="NCBI Taxonomy" id="1660198"/>
    <lineage>
        <taxon>Bacteria</taxon>
        <taxon>Bacillati</taxon>
        <taxon>Actinomycetota</taxon>
        <taxon>Actinomycetes</taxon>
        <taxon>Micrococcales</taxon>
        <taxon>Dermacoccaceae</taxon>
        <taxon>Leekyejoonella</taxon>
    </lineage>
</organism>
<name>A0A563E4M6_9MICO</name>
<evidence type="ECO:0000256" key="4">
    <source>
        <dbReference type="ARBA" id="ARBA00023172"/>
    </source>
</evidence>
<comment type="similarity">
    <text evidence="2">Belongs to the RmuC family.</text>
</comment>
<dbReference type="EMBL" id="VCQV01000006">
    <property type="protein sequence ID" value="TWP37456.1"/>
    <property type="molecule type" value="Genomic_DNA"/>
</dbReference>
<comment type="function">
    <text evidence="1">Involved in DNA recombination.</text>
</comment>
<keyword evidence="4" id="KW-0233">DNA recombination</keyword>
<evidence type="ECO:0000256" key="1">
    <source>
        <dbReference type="ARBA" id="ARBA00003416"/>
    </source>
</evidence>
<evidence type="ECO:0000256" key="2">
    <source>
        <dbReference type="ARBA" id="ARBA00009840"/>
    </source>
</evidence>